<dbReference type="AlphaFoldDB" id="A0A7K1SBH7"/>
<dbReference type="Gene3D" id="2.60.40.1120">
    <property type="entry name" value="Carboxypeptidase-like, regulatory domain"/>
    <property type="match status" value="1"/>
</dbReference>
<proteinExistence type="predicted"/>
<accession>A0A7K1SBH7</accession>
<protein>
    <submittedName>
        <fullName evidence="1">Carboxypeptidase regulatory-like domain-containing protein</fullName>
    </submittedName>
</protein>
<keyword evidence="1" id="KW-0121">Carboxypeptidase</keyword>
<evidence type="ECO:0000313" key="2">
    <source>
        <dbReference type="Proteomes" id="UP000436006"/>
    </source>
</evidence>
<dbReference type="InterPro" id="IPR008969">
    <property type="entry name" value="CarboxyPept-like_regulatory"/>
</dbReference>
<dbReference type="EMBL" id="WPIN01000004">
    <property type="protein sequence ID" value="MVM31140.1"/>
    <property type="molecule type" value="Genomic_DNA"/>
</dbReference>
<evidence type="ECO:0000313" key="1">
    <source>
        <dbReference type="EMBL" id="MVM31140.1"/>
    </source>
</evidence>
<keyword evidence="2" id="KW-1185">Reference proteome</keyword>
<keyword evidence="1" id="KW-0645">Protease</keyword>
<name>A0A7K1SBH7_9BACT</name>
<dbReference type="Pfam" id="PF13620">
    <property type="entry name" value="CarboxypepD_reg"/>
    <property type="match status" value="1"/>
</dbReference>
<reference evidence="1 2" key="1">
    <citation type="submission" date="2019-12" db="EMBL/GenBank/DDBJ databases">
        <title>Spirosoma sp. HMF4905 genome sequencing and assembly.</title>
        <authorList>
            <person name="Kang H."/>
            <person name="Cha I."/>
            <person name="Kim H."/>
            <person name="Joh K."/>
        </authorList>
    </citation>
    <scope>NUCLEOTIDE SEQUENCE [LARGE SCALE GENOMIC DNA]</scope>
    <source>
        <strain evidence="1 2">HMF4905</strain>
    </source>
</reference>
<comment type="caution">
    <text evidence="1">The sequence shown here is derived from an EMBL/GenBank/DDBJ whole genome shotgun (WGS) entry which is preliminary data.</text>
</comment>
<dbReference type="SUPFAM" id="SSF49464">
    <property type="entry name" value="Carboxypeptidase regulatory domain-like"/>
    <property type="match status" value="1"/>
</dbReference>
<dbReference type="GO" id="GO:0004180">
    <property type="term" value="F:carboxypeptidase activity"/>
    <property type="evidence" value="ECO:0007669"/>
    <property type="project" value="UniProtKB-KW"/>
</dbReference>
<dbReference type="Proteomes" id="UP000436006">
    <property type="component" value="Unassembled WGS sequence"/>
</dbReference>
<gene>
    <name evidence="1" type="ORF">GO755_13950</name>
</gene>
<sequence length="283" mass="31109">MPMPPRPINLKTMPRDPFSLKNNREVTMNKVLNKKVYSVFTAFTLLGLLTGGGCTPSGADPEPGKQTAGHLSGRVVDTQGKPLPGVTIIADNTMFYNNNILATSDASGNYRIQTPNGSWVATAQIRRTYNGKSYILDLEADKPDAFLGNDGAVRNFQWKLSGEKPDNPGAFYGGSVDVANELGKGPYDTQNIDFTFTPVGPLIDGTAGKSMVYRYDTYYNRIPDVPIGRYKITAIYKPTGTKLLLRNRVDGTYSADGSATMDFYGEVPYWSCTNCMFLEYKEP</sequence>
<keyword evidence="1" id="KW-0378">Hydrolase</keyword>
<organism evidence="1 2">
    <name type="scientific">Spirosoma arboris</name>
    <dbReference type="NCBI Taxonomy" id="2682092"/>
    <lineage>
        <taxon>Bacteria</taxon>
        <taxon>Pseudomonadati</taxon>
        <taxon>Bacteroidota</taxon>
        <taxon>Cytophagia</taxon>
        <taxon>Cytophagales</taxon>
        <taxon>Cytophagaceae</taxon>
        <taxon>Spirosoma</taxon>
    </lineage>
</organism>